<keyword evidence="10" id="KW-0460">Magnesium</keyword>
<evidence type="ECO:0000256" key="4">
    <source>
        <dbReference type="ARBA" id="ARBA00004826"/>
    </source>
</evidence>
<dbReference type="InterPro" id="IPR015797">
    <property type="entry name" value="NUDIX_hydrolase-like_dom_sf"/>
</dbReference>
<evidence type="ECO:0000256" key="2">
    <source>
        <dbReference type="ARBA" id="ARBA00001946"/>
    </source>
</evidence>
<dbReference type="PANTHER" id="PTHR10885:SF0">
    <property type="entry name" value="ISOPENTENYL-DIPHOSPHATE DELTA-ISOMERASE"/>
    <property type="match status" value="1"/>
</dbReference>
<comment type="pathway">
    <text evidence="4">Isoprenoid biosynthesis; dimethylallyl diphosphate biosynthesis; dimethylallyl diphosphate from isopentenyl diphosphate: step 1/1.</text>
</comment>
<dbReference type="GO" id="GO:0005737">
    <property type="term" value="C:cytoplasm"/>
    <property type="evidence" value="ECO:0007669"/>
    <property type="project" value="TreeGrafter"/>
</dbReference>
<dbReference type="SUPFAM" id="SSF55811">
    <property type="entry name" value="Nudix"/>
    <property type="match status" value="1"/>
</dbReference>
<dbReference type="AlphaFoldDB" id="A0A1D1VQ94"/>
<keyword evidence="15" id="KW-0732">Signal</keyword>
<dbReference type="GO" id="GO:0004452">
    <property type="term" value="F:isopentenyl-diphosphate delta-isomerase activity"/>
    <property type="evidence" value="ECO:0007669"/>
    <property type="project" value="UniProtKB-EC"/>
</dbReference>
<dbReference type="PANTHER" id="PTHR10885">
    <property type="entry name" value="ISOPENTENYL-DIPHOSPHATE DELTA-ISOMERASE"/>
    <property type="match status" value="1"/>
</dbReference>
<keyword evidence="8" id="KW-0479">Metal-binding</keyword>
<keyword evidence="9" id="KW-0152">Cholesterol biosynthesis</keyword>
<evidence type="ECO:0000256" key="3">
    <source>
        <dbReference type="ARBA" id="ARBA00003951"/>
    </source>
</evidence>
<keyword evidence="18" id="KW-1185">Reference proteome</keyword>
<dbReference type="Proteomes" id="UP000186922">
    <property type="component" value="Unassembled WGS sequence"/>
</dbReference>
<keyword evidence="9" id="KW-0753">Steroid metabolism</keyword>
<keyword evidence="14" id="KW-0413">Isomerase</keyword>
<accession>A0A1D1VQ94</accession>
<comment type="function">
    <text evidence="3">Catalyzes the 1,3-allylic rearrangement of the homoallylic substrate isopentenyl (IPP) to its highly electrophilic allylic isomer, dimethylallyl diphosphate (DMAPP).</text>
</comment>
<sequence length="279" mass="32365">MHSPAVSAWLLTWIRDVFGQATSSARIKTFFARSSSQTFTRNFSLKMVEAKKEAAPALQPLDPIQEALLNEVCILVDENDQKTGSATKKECHLLKNGQSLLHRAFSVFIFNDKGELLLQQRADSKITFPDTFTNTCCSHPLAVDSELDENSAVGVRRAARRKLQQELGILPEQVPLEELQYITRIHYRAPSDEIWGEHEIDYILFMQKNVDLVLNPNEVKSVRYVSQDDLRRMIEDDRNGNLKLTPWFRLICKSQLFQWWNNLNNLKKFEDYTSIHRFY</sequence>
<keyword evidence="9" id="KW-1207">Sterol metabolism</keyword>
<evidence type="ECO:0000256" key="7">
    <source>
        <dbReference type="ARBA" id="ARBA00022516"/>
    </source>
</evidence>
<protein>
    <recommendedName>
        <fullName evidence="6">isopentenyl-diphosphate Delta-isomerase</fullName>
        <ecNumber evidence="6">5.3.3.2</ecNumber>
    </recommendedName>
</protein>
<keyword evidence="13" id="KW-0414">Isoprene biosynthesis</keyword>
<feature type="signal peptide" evidence="15">
    <location>
        <begin position="1"/>
        <end position="19"/>
    </location>
</feature>
<reference evidence="17 18" key="1">
    <citation type="journal article" date="2016" name="Nat. Commun.">
        <title>Extremotolerant tardigrade genome and improved radiotolerance of human cultured cells by tardigrade-unique protein.</title>
        <authorList>
            <person name="Hashimoto T."/>
            <person name="Horikawa D.D."/>
            <person name="Saito Y."/>
            <person name="Kuwahara H."/>
            <person name="Kozuka-Hata H."/>
            <person name="Shin-I T."/>
            <person name="Minakuchi Y."/>
            <person name="Ohishi K."/>
            <person name="Motoyama A."/>
            <person name="Aizu T."/>
            <person name="Enomoto A."/>
            <person name="Kondo K."/>
            <person name="Tanaka S."/>
            <person name="Hara Y."/>
            <person name="Koshikawa S."/>
            <person name="Sagara H."/>
            <person name="Miura T."/>
            <person name="Yokobori S."/>
            <person name="Miyagawa K."/>
            <person name="Suzuki Y."/>
            <person name="Kubo T."/>
            <person name="Oyama M."/>
            <person name="Kohara Y."/>
            <person name="Fujiyama A."/>
            <person name="Arakawa K."/>
            <person name="Katayama T."/>
            <person name="Toyoda A."/>
            <person name="Kunieda T."/>
        </authorList>
    </citation>
    <scope>NUCLEOTIDE SEQUENCE [LARGE SCALE GENOMIC DNA]</scope>
    <source>
        <strain evidence="17 18">YOKOZUNA-1</strain>
    </source>
</reference>
<name>A0A1D1VQ94_RAMVA</name>
<evidence type="ECO:0000256" key="11">
    <source>
        <dbReference type="ARBA" id="ARBA00022955"/>
    </source>
</evidence>
<comment type="cofactor">
    <cofactor evidence="2">
        <name>Mg(2+)</name>
        <dbReference type="ChEBI" id="CHEBI:18420"/>
    </cofactor>
</comment>
<keyword evidence="12" id="KW-0443">Lipid metabolism</keyword>
<dbReference type="GO" id="GO:0006695">
    <property type="term" value="P:cholesterol biosynthetic process"/>
    <property type="evidence" value="ECO:0007669"/>
    <property type="project" value="UniProtKB-KW"/>
</dbReference>
<keyword evidence="7" id="KW-0444">Lipid biosynthesis</keyword>
<comment type="catalytic activity">
    <reaction evidence="1">
        <text>isopentenyl diphosphate = dimethylallyl diphosphate</text>
        <dbReference type="Rhea" id="RHEA:23284"/>
        <dbReference type="ChEBI" id="CHEBI:57623"/>
        <dbReference type="ChEBI" id="CHEBI:128769"/>
        <dbReference type="EC" id="5.3.3.2"/>
    </reaction>
</comment>
<comment type="caution">
    <text evidence="17">The sequence shown here is derived from an EMBL/GenBank/DDBJ whole genome shotgun (WGS) entry which is preliminary data.</text>
</comment>
<dbReference type="GO" id="GO:0009240">
    <property type="term" value="P:isopentenyl diphosphate biosynthetic process"/>
    <property type="evidence" value="ECO:0007669"/>
    <property type="project" value="TreeGrafter"/>
</dbReference>
<keyword evidence="9" id="KW-0756">Sterol biosynthesis</keyword>
<evidence type="ECO:0000256" key="6">
    <source>
        <dbReference type="ARBA" id="ARBA00012057"/>
    </source>
</evidence>
<organism evidence="17 18">
    <name type="scientific">Ramazzottius varieornatus</name>
    <name type="common">Water bear</name>
    <name type="synonym">Tardigrade</name>
    <dbReference type="NCBI Taxonomy" id="947166"/>
    <lineage>
        <taxon>Eukaryota</taxon>
        <taxon>Metazoa</taxon>
        <taxon>Ecdysozoa</taxon>
        <taxon>Tardigrada</taxon>
        <taxon>Eutardigrada</taxon>
        <taxon>Parachela</taxon>
        <taxon>Hypsibioidea</taxon>
        <taxon>Ramazzottiidae</taxon>
        <taxon>Ramazzottius</taxon>
    </lineage>
</organism>
<evidence type="ECO:0000256" key="13">
    <source>
        <dbReference type="ARBA" id="ARBA00023229"/>
    </source>
</evidence>
<evidence type="ECO:0000256" key="12">
    <source>
        <dbReference type="ARBA" id="ARBA00023098"/>
    </source>
</evidence>
<dbReference type="GO" id="GO:0046872">
    <property type="term" value="F:metal ion binding"/>
    <property type="evidence" value="ECO:0007669"/>
    <property type="project" value="UniProtKB-KW"/>
</dbReference>
<dbReference type="CDD" id="cd02885">
    <property type="entry name" value="NUDIX_IPP_Isomerase"/>
    <property type="match status" value="1"/>
</dbReference>
<dbReference type="Gene3D" id="3.90.79.10">
    <property type="entry name" value="Nucleoside Triphosphate Pyrophosphohydrolase"/>
    <property type="match status" value="1"/>
</dbReference>
<dbReference type="STRING" id="947166.A0A1D1VQ94"/>
<evidence type="ECO:0000256" key="8">
    <source>
        <dbReference type="ARBA" id="ARBA00022723"/>
    </source>
</evidence>
<proteinExistence type="inferred from homology"/>
<dbReference type="InterPro" id="IPR000086">
    <property type="entry name" value="NUDIX_hydrolase_dom"/>
</dbReference>
<gene>
    <name evidence="17" type="primary">RvY_13606-1</name>
    <name evidence="17" type="synonym">RvY_13606.1</name>
    <name evidence="17" type="ORF">RvY_13606</name>
</gene>
<dbReference type="UniPathway" id="UPA00059">
    <property type="reaction ID" value="UER00104"/>
</dbReference>
<dbReference type="GO" id="GO:0050992">
    <property type="term" value="P:dimethylallyl diphosphate biosynthetic process"/>
    <property type="evidence" value="ECO:0007669"/>
    <property type="project" value="UniProtKB-UniPathway"/>
</dbReference>
<evidence type="ECO:0000259" key="16">
    <source>
        <dbReference type="PROSITE" id="PS51462"/>
    </source>
</evidence>
<feature type="chain" id="PRO_5008898728" description="isopentenyl-diphosphate Delta-isomerase" evidence="15">
    <location>
        <begin position="20"/>
        <end position="279"/>
    </location>
</feature>
<dbReference type="NCBIfam" id="TIGR02150">
    <property type="entry name" value="IPP_isom_1"/>
    <property type="match status" value="1"/>
</dbReference>
<dbReference type="Pfam" id="PF00293">
    <property type="entry name" value="NUDIX"/>
    <property type="match status" value="1"/>
</dbReference>
<evidence type="ECO:0000313" key="18">
    <source>
        <dbReference type="Proteomes" id="UP000186922"/>
    </source>
</evidence>
<dbReference type="FunFam" id="3.90.79.10:FF:000012">
    <property type="entry name" value="Isopentenyl-diphosphate Delta-isomerase 1"/>
    <property type="match status" value="1"/>
</dbReference>
<evidence type="ECO:0000256" key="1">
    <source>
        <dbReference type="ARBA" id="ARBA00000374"/>
    </source>
</evidence>
<evidence type="ECO:0000256" key="14">
    <source>
        <dbReference type="ARBA" id="ARBA00023235"/>
    </source>
</evidence>
<evidence type="ECO:0000256" key="15">
    <source>
        <dbReference type="SAM" id="SignalP"/>
    </source>
</evidence>
<evidence type="ECO:0000313" key="17">
    <source>
        <dbReference type="EMBL" id="GAV03131.1"/>
    </source>
</evidence>
<dbReference type="OrthoDB" id="510307at2759"/>
<feature type="domain" description="Nudix hydrolase" evidence="16">
    <location>
        <begin position="100"/>
        <end position="250"/>
    </location>
</feature>
<dbReference type="InterPro" id="IPR011876">
    <property type="entry name" value="IsopentenylPP_isomerase_typ1"/>
</dbReference>
<evidence type="ECO:0000256" key="5">
    <source>
        <dbReference type="ARBA" id="ARBA00007579"/>
    </source>
</evidence>
<evidence type="ECO:0000256" key="10">
    <source>
        <dbReference type="ARBA" id="ARBA00022842"/>
    </source>
</evidence>
<keyword evidence="9" id="KW-0153">Cholesterol metabolism</keyword>
<keyword evidence="11" id="KW-0752">Steroid biosynthesis</keyword>
<dbReference type="PROSITE" id="PS51462">
    <property type="entry name" value="NUDIX"/>
    <property type="match status" value="1"/>
</dbReference>
<comment type="similarity">
    <text evidence="5">Belongs to the IPP isomerase type 1 family.</text>
</comment>
<dbReference type="EMBL" id="BDGG01000009">
    <property type="protein sequence ID" value="GAV03131.1"/>
    <property type="molecule type" value="Genomic_DNA"/>
</dbReference>
<evidence type="ECO:0000256" key="9">
    <source>
        <dbReference type="ARBA" id="ARBA00022778"/>
    </source>
</evidence>
<dbReference type="EC" id="5.3.3.2" evidence="6"/>